<dbReference type="RefSeq" id="WP_191278826.1">
    <property type="nucleotide sequence ID" value="NZ_BNAD01000003.1"/>
</dbReference>
<feature type="compositionally biased region" description="Low complexity" evidence="1">
    <location>
        <begin position="34"/>
        <end position="55"/>
    </location>
</feature>
<feature type="signal peptide" evidence="2">
    <location>
        <begin position="1"/>
        <end position="19"/>
    </location>
</feature>
<dbReference type="Proteomes" id="UP000597341">
    <property type="component" value="Unassembled WGS sequence"/>
</dbReference>
<evidence type="ECO:0000256" key="2">
    <source>
        <dbReference type="SAM" id="SignalP"/>
    </source>
</evidence>
<organism evidence="3 4">
    <name type="scientific">Nocardioides flavus</name>
    <name type="common">ex Wang et al. 2016</name>
    <dbReference type="NCBI Taxonomy" id="2058780"/>
    <lineage>
        <taxon>Bacteria</taxon>
        <taxon>Bacillati</taxon>
        <taxon>Actinomycetota</taxon>
        <taxon>Actinomycetes</taxon>
        <taxon>Propionibacteriales</taxon>
        <taxon>Nocardioidaceae</taxon>
        <taxon>Nocardioides</taxon>
    </lineage>
</organism>
<keyword evidence="4" id="KW-1185">Reference proteome</keyword>
<sequence>MKLRLGAVSLLLAVSAACADSGQSSGDDAERVDPSSSTSEQSSTPTSTPTTTPTSKPATKGPCAPLDAATIRELTGEDLQGQEATVPGSDLPACLYGRLDGVGVQVAQVPAGEWARALPALADQIEAADALGDQELRRRLEEGAQLIESGRTIPSERACGLFTDLLELQRDVPAGSDYVITYIPSDKDPQAASGQACVDGTFTSVGVGMPGLEVGAELEAALEAALQEALASTTSS</sequence>
<dbReference type="EMBL" id="BNAD01000003">
    <property type="protein sequence ID" value="GHE16947.1"/>
    <property type="molecule type" value="Genomic_DNA"/>
</dbReference>
<feature type="region of interest" description="Disordered" evidence="1">
    <location>
        <begin position="19"/>
        <end position="64"/>
    </location>
</feature>
<keyword evidence="2" id="KW-0732">Signal</keyword>
<dbReference type="PROSITE" id="PS51257">
    <property type="entry name" value="PROKAR_LIPOPROTEIN"/>
    <property type="match status" value="1"/>
</dbReference>
<accession>A0ABQ3HH34</accession>
<proteinExistence type="predicted"/>
<evidence type="ECO:0000313" key="3">
    <source>
        <dbReference type="EMBL" id="GHE16947.1"/>
    </source>
</evidence>
<reference evidence="4" key="1">
    <citation type="journal article" date="2019" name="Int. J. Syst. Evol. Microbiol.">
        <title>The Global Catalogue of Microorganisms (GCM) 10K type strain sequencing project: providing services to taxonomists for standard genome sequencing and annotation.</title>
        <authorList>
            <consortium name="The Broad Institute Genomics Platform"/>
            <consortium name="The Broad Institute Genome Sequencing Center for Infectious Disease"/>
            <person name="Wu L."/>
            <person name="Ma J."/>
        </authorList>
    </citation>
    <scope>NUCLEOTIDE SEQUENCE [LARGE SCALE GENOMIC DNA]</scope>
    <source>
        <strain evidence="4">CGMCC 1.12791</strain>
    </source>
</reference>
<evidence type="ECO:0000256" key="1">
    <source>
        <dbReference type="SAM" id="MobiDB-lite"/>
    </source>
</evidence>
<comment type="caution">
    <text evidence="3">The sequence shown here is derived from an EMBL/GenBank/DDBJ whole genome shotgun (WGS) entry which is preliminary data.</text>
</comment>
<gene>
    <name evidence="3" type="ORF">GCM10011376_15570</name>
</gene>
<feature type="chain" id="PRO_5045677228" description="DUF3558 domain-containing protein" evidence="2">
    <location>
        <begin position="20"/>
        <end position="236"/>
    </location>
</feature>
<evidence type="ECO:0008006" key="5">
    <source>
        <dbReference type="Google" id="ProtNLM"/>
    </source>
</evidence>
<name>A0ABQ3HH34_9ACTN</name>
<evidence type="ECO:0000313" key="4">
    <source>
        <dbReference type="Proteomes" id="UP000597341"/>
    </source>
</evidence>
<protein>
    <recommendedName>
        <fullName evidence="5">DUF3558 domain-containing protein</fullName>
    </recommendedName>
</protein>